<accession>A0A8J6PD57</accession>
<dbReference type="PANTHER" id="PTHR11629:SF63">
    <property type="entry name" value="V-TYPE PROTON ATPASE SUBUNIT A"/>
    <property type="match status" value="1"/>
</dbReference>
<feature type="transmembrane region" description="Helical" evidence="8">
    <location>
        <begin position="387"/>
        <end position="408"/>
    </location>
</feature>
<dbReference type="PANTHER" id="PTHR11629">
    <property type="entry name" value="VACUOLAR PROTON ATPASES"/>
    <property type="match status" value="1"/>
</dbReference>
<keyword evidence="3" id="KW-0813">Transport</keyword>
<keyword evidence="6" id="KW-0406">Ion transport</keyword>
<name>A0A8J6PD57_9FIRM</name>
<feature type="transmembrane region" description="Helical" evidence="8">
    <location>
        <begin position="504"/>
        <end position="523"/>
    </location>
</feature>
<dbReference type="GO" id="GO:0007035">
    <property type="term" value="P:vacuolar acidification"/>
    <property type="evidence" value="ECO:0007669"/>
    <property type="project" value="TreeGrafter"/>
</dbReference>
<evidence type="ECO:0000256" key="7">
    <source>
        <dbReference type="ARBA" id="ARBA00023136"/>
    </source>
</evidence>
<evidence type="ECO:0000256" key="1">
    <source>
        <dbReference type="ARBA" id="ARBA00004141"/>
    </source>
</evidence>
<dbReference type="RefSeq" id="WP_154825688.1">
    <property type="nucleotide sequence ID" value="NZ_JACRTL010000004.1"/>
</dbReference>
<dbReference type="EMBL" id="JACRTL010000004">
    <property type="protein sequence ID" value="MBC8611078.1"/>
    <property type="molecule type" value="Genomic_DNA"/>
</dbReference>
<comment type="subcellular location">
    <subcellularLocation>
        <location evidence="1">Membrane</location>
        <topology evidence="1">Multi-pass membrane protein</topology>
    </subcellularLocation>
</comment>
<proteinExistence type="inferred from homology"/>
<feature type="transmembrane region" description="Helical" evidence="8">
    <location>
        <begin position="594"/>
        <end position="620"/>
    </location>
</feature>
<keyword evidence="5 8" id="KW-1133">Transmembrane helix</keyword>
<keyword evidence="7 8" id="KW-0472">Membrane</keyword>
<keyword evidence="4 8" id="KW-0812">Transmembrane</keyword>
<comment type="caution">
    <text evidence="9">The sequence shown here is derived from an EMBL/GenBank/DDBJ whole genome shotgun (WGS) entry which is preliminary data.</text>
</comment>
<evidence type="ECO:0008006" key="11">
    <source>
        <dbReference type="Google" id="ProtNLM"/>
    </source>
</evidence>
<sequence>MAIEKMSLVHIVGAIQSLDTTLVRCCNSGVFHVELPGKTAAGRGFAPIREENPYGDILQAVTDVMSELSLETKYYDYTSLSMKKEEVPVYLGRLKEELLGIKQHKTELKDRLTDHKQALAQVRHLDGLNIRFTDLINSQNSTTRFGKLPVDSYLKLDYFSNRSFFFFDFDHDEDYYWGFYLAANTEIEDIDQLFASLYFETIDISEYAHETPQLAIEALQTQIQIEEEAIRRCDGQVDAIREREAKTVDEIYAKAKMLHDTFSYRRYATSSGNRFYLEGFVPTRKVKEFTALFDDLDHVLCEQEQVRPEMKVEPPVQLRTNRFFKPFEMFITMYGLPGYYDFNPTSFVGFIYVLLFGMMFGDFGQGICVILFGLLIWKWKKMVLGQALMRCGISSMFFGLLYGSFFGIEGSFKPLFEAVGLGDIFPLDVLDSNTSTMLLIISLAIGVVIVVAAMLINIVTGLRKKDYGKALFSSNGIAGLLFYCGIVGAAALLVLFKVNVFNPVFILLVIVLPLVLIFFHEPLGEKVKNRRRKNAEKEKFSVVDASFEIFDVLLSYCTNTLSFLRVGGFVLSHAALMLVVMTFAHMAGSFGSPIVIVLGNAFVMALEGLIVGIQVLRLVYYETFSRFYESKGKPYHPVKINYSKEEEK</sequence>
<feature type="transmembrane region" description="Helical" evidence="8">
    <location>
        <begin position="437"/>
        <end position="459"/>
    </location>
</feature>
<protein>
    <recommendedName>
        <fullName evidence="11">V-type ATP synthase subunit I</fullName>
    </recommendedName>
</protein>
<dbReference type="AlphaFoldDB" id="A0A8J6PD57"/>
<comment type="similarity">
    <text evidence="2">Belongs to the V-ATPase 116 kDa subunit family.</text>
</comment>
<dbReference type="GO" id="GO:0016471">
    <property type="term" value="C:vacuolar proton-transporting V-type ATPase complex"/>
    <property type="evidence" value="ECO:0007669"/>
    <property type="project" value="TreeGrafter"/>
</dbReference>
<evidence type="ECO:0000256" key="3">
    <source>
        <dbReference type="ARBA" id="ARBA00022448"/>
    </source>
</evidence>
<dbReference type="Pfam" id="PF01496">
    <property type="entry name" value="V_ATPase_I"/>
    <property type="match status" value="1"/>
</dbReference>
<feature type="transmembrane region" description="Helical" evidence="8">
    <location>
        <begin position="563"/>
        <end position="588"/>
    </location>
</feature>
<dbReference type="GO" id="GO:0051117">
    <property type="term" value="F:ATPase binding"/>
    <property type="evidence" value="ECO:0007669"/>
    <property type="project" value="TreeGrafter"/>
</dbReference>
<dbReference type="GO" id="GO:0046961">
    <property type="term" value="F:proton-transporting ATPase activity, rotational mechanism"/>
    <property type="evidence" value="ECO:0007669"/>
    <property type="project" value="InterPro"/>
</dbReference>
<evidence type="ECO:0000256" key="6">
    <source>
        <dbReference type="ARBA" id="ARBA00023065"/>
    </source>
</evidence>
<dbReference type="InterPro" id="IPR002490">
    <property type="entry name" value="V-ATPase_116kDa_su"/>
</dbReference>
<dbReference type="Proteomes" id="UP000632659">
    <property type="component" value="Unassembled WGS sequence"/>
</dbReference>
<evidence type="ECO:0000313" key="10">
    <source>
        <dbReference type="Proteomes" id="UP000632659"/>
    </source>
</evidence>
<reference evidence="9" key="1">
    <citation type="submission" date="2020-08" db="EMBL/GenBank/DDBJ databases">
        <title>Genome public.</title>
        <authorList>
            <person name="Liu C."/>
            <person name="Sun Q."/>
        </authorList>
    </citation>
    <scope>NUCLEOTIDE SEQUENCE</scope>
    <source>
        <strain evidence="9">NSJ-15</strain>
    </source>
</reference>
<keyword evidence="10" id="KW-1185">Reference proteome</keyword>
<feature type="transmembrane region" description="Helical" evidence="8">
    <location>
        <begin position="350"/>
        <end position="375"/>
    </location>
</feature>
<dbReference type="GO" id="GO:0033179">
    <property type="term" value="C:proton-transporting V-type ATPase, V0 domain"/>
    <property type="evidence" value="ECO:0007669"/>
    <property type="project" value="InterPro"/>
</dbReference>
<evidence type="ECO:0000313" key="9">
    <source>
        <dbReference type="EMBL" id="MBC8611078.1"/>
    </source>
</evidence>
<gene>
    <name evidence="9" type="ORF">H8702_08100</name>
</gene>
<evidence type="ECO:0000256" key="5">
    <source>
        <dbReference type="ARBA" id="ARBA00022989"/>
    </source>
</evidence>
<organism evidence="9 10">
    <name type="scientific">Massiliimalia timonensis</name>
    <dbReference type="NCBI Taxonomy" id="1987501"/>
    <lineage>
        <taxon>Bacteria</taxon>
        <taxon>Bacillati</taxon>
        <taxon>Bacillota</taxon>
        <taxon>Clostridia</taxon>
        <taxon>Eubacteriales</taxon>
        <taxon>Oscillospiraceae</taxon>
        <taxon>Massiliimalia</taxon>
    </lineage>
</organism>
<evidence type="ECO:0000256" key="2">
    <source>
        <dbReference type="ARBA" id="ARBA00009904"/>
    </source>
</evidence>
<evidence type="ECO:0000256" key="4">
    <source>
        <dbReference type="ARBA" id="ARBA00022692"/>
    </source>
</evidence>
<evidence type="ECO:0000256" key="8">
    <source>
        <dbReference type="SAM" id="Phobius"/>
    </source>
</evidence>
<feature type="transmembrane region" description="Helical" evidence="8">
    <location>
        <begin position="480"/>
        <end position="498"/>
    </location>
</feature>